<dbReference type="InterPro" id="IPR001138">
    <property type="entry name" value="Zn2Cys6_DnaBD"/>
</dbReference>
<dbReference type="PANTHER" id="PTHR47431:SF4">
    <property type="entry name" value="ZN(II)2CYS6 TRANSCRIPTION FACTOR (EUROFUNG)"/>
    <property type="match status" value="1"/>
</dbReference>
<dbReference type="Gene3D" id="4.10.240.10">
    <property type="entry name" value="Zn(2)-C6 fungal-type DNA-binding domain"/>
    <property type="match status" value="1"/>
</dbReference>
<evidence type="ECO:0000256" key="1">
    <source>
        <dbReference type="ARBA" id="ARBA00022723"/>
    </source>
</evidence>
<keyword evidence="1" id="KW-0479">Metal-binding</keyword>
<reference evidence="7 8" key="1">
    <citation type="submission" date="2016-10" db="EMBL/GenBank/DDBJ databases">
        <title>Genome sequence of the ascomycete fungus Penicillium subrubescens.</title>
        <authorList>
            <person name="De Vries R.P."/>
            <person name="Peng M."/>
            <person name="Dilokpimol A."/>
            <person name="Hilden K."/>
            <person name="Makela M.R."/>
            <person name="Grigoriev I."/>
            <person name="Riley R."/>
            <person name="Granchi Z."/>
        </authorList>
    </citation>
    <scope>NUCLEOTIDE SEQUENCE [LARGE SCALE GENOMIC DNA]</scope>
    <source>
        <strain evidence="7 8">CBS 132785</strain>
    </source>
</reference>
<dbReference type="PANTHER" id="PTHR47431">
    <property type="entry name" value="ZN(II)2CYS6 TRANSCRIPTION FACTOR (EUROFUNG)-RELATED"/>
    <property type="match status" value="1"/>
</dbReference>
<evidence type="ECO:0000256" key="4">
    <source>
        <dbReference type="ARBA" id="ARBA00023163"/>
    </source>
</evidence>
<keyword evidence="3" id="KW-0238">DNA-binding</keyword>
<keyword evidence="2" id="KW-0805">Transcription regulation</keyword>
<dbReference type="Pfam" id="PF00172">
    <property type="entry name" value="Zn_clus"/>
    <property type="match status" value="1"/>
</dbReference>
<evidence type="ECO:0000259" key="6">
    <source>
        <dbReference type="PROSITE" id="PS50048"/>
    </source>
</evidence>
<dbReference type="Pfam" id="PF04082">
    <property type="entry name" value="Fungal_trans"/>
    <property type="match status" value="1"/>
</dbReference>
<dbReference type="EMBL" id="MNBE01000582">
    <property type="protein sequence ID" value="OKP07424.1"/>
    <property type="molecule type" value="Genomic_DNA"/>
</dbReference>
<dbReference type="SUPFAM" id="SSF57701">
    <property type="entry name" value="Zn2/Cys6 DNA-binding domain"/>
    <property type="match status" value="1"/>
</dbReference>
<dbReference type="GO" id="GO:0008270">
    <property type="term" value="F:zinc ion binding"/>
    <property type="evidence" value="ECO:0007669"/>
    <property type="project" value="InterPro"/>
</dbReference>
<keyword evidence="8" id="KW-1185">Reference proteome</keyword>
<dbReference type="STRING" id="1316194.A0A1Q5U4P9"/>
<dbReference type="PROSITE" id="PS50048">
    <property type="entry name" value="ZN2_CY6_FUNGAL_2"/>
    <property type="match status" value="1"/>
</dbReference>
<dbReference type="GO" id="GO:0000981">
    <property type="term" value="F:DNA-binding transcription factor activity, RNA polymerase II-specific"/>
    <property type="evidence" value="ECO:0007669"/>
    <property type="project" value="InterPro"/>
</dbReference>
<name>A0A1Q5U4P9_9EURO</name>
<evidence type="ECO:0000256" key="2">
    <source>
        <dbReference type="ARBA" id="ARBA00023015"/>
    </source>
</evidence>
<gene>
    <name evidence="7" type="ORF">PENSUB_6013</name>
</gene>
<evidence type="ECO:0000313" key="8">
    <source>
        <dbReference type="Proteomes" id="UP000186955"/>
    </source>
</evidence>
<dbReference type="GO" id="GO:0006351">
    <property type="term" value="P:DNA-templated transcription"/>
    <property type="evidence" value="ECO:0007669"/>
    <property type="project" value="InterPro"/>
</dbReference>
<dbReference type="CDD" id="cd12148">
    <property type="entry name" value="fungal_TF_MHR"/>
    <property type="match status" value="1"/>
</dbReference>
<keyword evidence="5" id="KW-0539">Nucleus</keyword>
<organism evidence="7 8">
    <name type="scientific">Penicillium subrubescens</name>
    <dbReference type="NCBI Taxonomy" id="1316194"/>
    <lineage>
        <taxon>Eukaryota</taxon>
        <taxon>Fungi</taxon>
        <taxon>Dikarya</taxon>
        <taxon>Ascomycota</taxon>
        <taxon>Pezizomycotina</taxon>
        <taxon>Eurotiomycetes</taxon>
        <taxon>Eurotiomycetidae</taxon>
        <taxon>Eurotiales</taxon>
        <taxon>Aspergillaceae</taxon>
        <taxon>Penicillium</taxon>
    </lineage>
</organism>
<evidence type="ECO:0000256" key="5">
    <source>
        <dbReference type="ARBA" id="ARBA00023242"/>
    </source>
</evidence>
<keyword evidence="4" id="KW-0804">Transcription</keyword>
<feature type="domain" description="Zn(2)-C6 fungal-type" evidence="6">
    <location>
        <begin position="18"/>
        <end position="48"/>
    </location>
</feature>
<dbReference type="PROSITE" id="PS00463">
    <property type="entry name" value="ZN2_CY6_FUNGAL_1"/>
    <property type="match status" value="1"/>
</dbReference>
<proteinExistence type="predicted"/>
<dbReference type="InterPro" id="IPR007219">
    <property type="entry name" value="XnlR_reg_dom"/>
</dbReference>
<dbReference type="Proteomes" id="UP000186955">
    <property type="component" value="Unassembled WGS sequence"/>
</dbReference>
<evidence type="ECO:0000256" key="3">
    <source>
        <dbReference type="ARBA" id="ARBA00023125"/>
    </source>
</evidence>
<evidence type="ECO:0000313" key="7">
    <source>
        <dbReference type="EMBL" id="OKP07424.1"/>
    </source>
</evidence>
<dbReference type="AlphaFoldDB" id="A0A1Q5U4P9"/>
<comment type="caution">
    <text evidence="7">The sequence shown here is derived from an EMBL/GenBank/DDBJ whole genome shotgun (WGS) entry which is preliminary data.</text>
</comment>
<protein>
    <recommendedName>
        <fullName evidence="6">Zn(2)-C6 fungal-type domain-containing protein</fullName>
    </recommendedName>
</protein>
<accession>A0A1Q5U4P9</accession>
<dbReference type="SMART" id="SM00066">
    <property type="entry name" value="GAL4"/>
    <property type="match status" value="1"/>
</dbReference>
<sequence>MDPIKTQRIGRLTRSSLACLPCRSRHRKCDGKRPTCSRCAEGSQECNYARSRRGGLNRAARIEQDTRWATAECTAPMESMSAPRPMDSQQLQGFMSPIAEVNPHTDSLLDGVVVDEEAFIAGPSAELVSIENDPLIDSYYRNFHRLHPFLLPWKALMRICQDPSKQLTVKPLIAIMRFVGNIMRSQEWSIPLKDHAESCFMEVPPTDPILVQCRLLYSIPLFWYEHKTEAKWQMETAMRLAIDLRMSANEFLTKHGDNDSVLQETWRRTWWMLFTVDAYYAGTLGTMNFEILKIETSMTLPCDESEYESGLIQAQEIPEPKTLQDFDCREFTSDDIVFSSFAYLIGAVRCIASAISTVPNIAGNEVSTNVIQASDSILNGWLLLLPDNRKQVMDKAGEIDELMFQAHLLIHV</sequence>
<dbReference type="CDD" id="cd00067">
    <property type="entry name" value="GAL4"/>
    <property type="match status" value="1"/>
</dbReference>
<dbReference type="InterPro" id="IPR036864">
    <property type="entry name" value="Zn2-C6_fun-type_DNA-bd_sf"/>
</dbReference>
<dbReference type="GO" id="GO:0003677">
    <property type="term" value="F:DNA binding"/>
    <property type="evidence" value="ECO:0007669"/>
    <property type="project" value="UniProtKB-KW"/>
</dbReference>